<dbReference type="InterPro" id="IPR036761">
    <property type="entry name" value="TTHA0802/YceI-like_sf"/>
</dbReference>
<evidence type="ECO:0000313" key="4">
    <source>
        <dbReference type="Proteomes" id="UP001500503"/>
    </source>
</evidence>
<dbReference type="RefSeq" id="WP_345457286.1">
    <property type="nucleotide sequence ID" value="NZ_BAABHF010000009.1"/>
</dbReference>
<dbReference type="EMBL" id="BAABHF010000009">
    <property type="protein sequence ID" value="GAA4484216.1"/>
    <property type="molecule type" value="Genomic_DNA"/>
</dbReference>
<reference evidence="4" key="1">
    <citation type="journal article" date="2019" name="Int. J. Syst. Evol. Microbiol.">
        <title>The Global Catalogue of Microorganisms (GCM) 10K type strain sequencing project: providing services to taxonomists for standard genome sequencing and annotation.</title>
        <authorList>
            <consortium name="The Broad Institute Genomics Platform"/>
            <consortium name="The Broad Institute Genome Sequencing Center for Infectious Disease"/>
            <person name="Wu L."/>
            <person name="Ma J."/>
        </authorList>
    </citation>
    <scope>NUCLEOTIDE SEQUENCE [LARGE SCALE GENOMIC DNA]</scope>
    <source>
        <strain evidence="4">JCM 17933</strain>
    </source>
</reference>
<dbReference type="SMART" id="SM00867">
    <property type="entry name" value="YceI"/>
    <property type="match status" value="1"/>
</dbReference>
<feature type="domain" description="Lipid/polyisoprenoid-binding YceI-like" evidence="2">
    <location>
        <begin position="15"/>
        <end position="187"/>
    </location>
</feature>
<organism evidence="3 4">
    <name type="scientific">Actinoallomurus oryzae</name>
    <dbReference type="NCBI Taxonomy" id="502180"/>
    <lineage>
        <taxon>Bacteria</taxon>
        <taxon>Bacillati</taxon>
        <taxon>Actinomycetota</taxon>
        <taxon>Actinomycetes</taxon>
        <taxon>Streptosporangiales</taxon>
        <taxon>Thermomonosporaceae</taxon>
        <taxon>Actinoallomurus</taxon>
    </lineage>
</organism>
<comment type="similarity">
    <text evidence="1">Belongs to the UPF0312 family.</text>
</comment>
<keyword evidence="4" id="KW-1185">Reference proteome</keyword>
<dbReference type="InterPro" id="IPR007372">
    <property type="entry name" value="Lipid/polyisoprenoid-bd_YceI"/>
</dbReference>
<gene>
    <name evidence="3" type="ORF">GCM10023191_007050</name>
</gene>
<dbReference type="Gene3D" id="2.40.128.110">
    <property type="entry name" value="Lipid/polyisoprenoid-binding, YceI-like"/>
    <property type="match status" value="1"/>
</dbReference>
<protein>
    <submittedName>
        <fullName evidence="3">YceI family protein</fullName>
    </submittedName>
</protein>
<evidence type="ECO:0000313" key="3">
    <source>
        <dbReference type="EMBL" id="GAA4484216.1"/>
    </source>
</evidence>
<sequence>MSADLIEVPAYVAGTWTIDPIHSDVGFAVRHLMISNIRGHFTRFEGRIVTAEDPLKSEVTADIDMSSVDTANPQRDEHLRGADFFEVDKYPTMSYRSTGIRPDGDGFLVEGELTLKGVTLPVPLKLEINGFGADPFASDPAVGARAGFTATAEIDRTDFGISYNGPIPGGGLALGETVRIVLEIEAVLQAH</sequence>
<accession>A0ABP8PC94</accession>
<dbReference type="PANTHER" id="PTHR34406">
    <property type="entry name" value="PROTEIN YCEI"/>
    <property type="match status" value="1"/>
</dbReference>
<evidence type="ECO:0000256" key="1">
    <source>
        <dbReference type="ARBA" id="ARBA00008812"/>
    </source>
</evidence>
<dbReference type="SUPFAM" id="SSF101874">
    <property type="entry name" value="YceI-like"/>
    <property type="match status" value="1"/>
</dbReference>
<dbReference type="Pfam" id="PF04264">
    <property type="entry name" value="YceI"/>
    <property type="match status" value="1"/>
</dbReference>
<proteinExistence type="inferred from homology"/>
<evidence type="ECO:0000259" key="2">
    <source>
        <dbReference type="SMART" id="SM00867"/>
    </source>
</evidence>
<dbReference type="PANTHER" id="PTHR34406:SF1">
    <property type="entry name" value="PROTEIN YCEI"/>
    <property type="match status" value="1"/>
</dbReference>
<comment type="caution">
    <text evidence="3">The sequence shown here is derived from an EMBL/GenBank/DDBJ whole genome shotgun (WGS) entry which is preliminary data.</text>
</comment>
<dbReference type="Proteomes" id="UP001500503">
    <property type="component" value="Unassembled WGS sequence"/>
</dbReference>
<name>A0ABP8PC94_9ACTN</name>